<comment type="caution">
    <text evidence="13">The sequence shown here is derived from an EMBL/GenBank/DDBJ whole genome shotgun (WGS) entry which is preliminary data.</text>
</comment>
<dbReference type="GO" id="GO:0005576">
    <property type="term" value="C:extracellular region"/>
    <property type="evidence" value="ECO:0007669"/>
    <property type="project" value="UniProtKB-SubCell"/>
</dbReference>
<feature type="repeat" description="ANK" evidence="12">
    <location>
        <begin position="910"/>
        <end position="942"/>
    </location>
</feature>
<evidence type="ECO:0000256" key="5">
    <source>
        <dbReference type="ARBA" id="ARBA00022537"/>
    </source>
</evidence>
<dbReference type="InterPro" id="IPR011990">
    <property type="entry name" value="TPR-like_helical_dom_sf"/>
</dbReference>
<evidence type="ECO:0000256" key="9">
    <source>
        <dbReference type="ARBA" id="ARBA00023028"/>
    </source>
</evidence>
<organism evidence="13 14">
    <name type="scientific">Araneus ventricosus</name>
    <name type="common">Orbweaver spider</name>
    <name type="synonym">Epeira ventricosa</name>
    <dbReference type="NCBI Taxonomy" id="182803"/>
    <lineage>
        <taxon>Eukaryota</taxon>
        <taxon>Metazoa</taxon>
        <taxon>Ecdysozoa</taxon>
        <taxon>Arthropoda</taxon>
        <taxon>Chelicerata</taxon>
        <taxon>Arachnida</taxon>
        <taxon>Araneae</taxon>
        <taxon>Araneomorphae</taxon>
        <taxon>Entelegynae</taxon>
        <taxon>Araneoidea</taxon>
        <taxon>Araneidae</taxon>
        <taxon>Araneus</taxon>
    </lineage>
</organism>
<dbReference type="SUPFAM" id="SSF48452">
    <property type="entry name" value="TPR-like"/>
    <property type="match status" value="2"/>
</dbReference>
<keyword evidence="9" id="KW-0638">Presynaptic neurotoxin</keyword>
<evidence type="ECO:0000256" key="8">
    <source>
        <dbReference type="ARBA" id="ARBA00022737"/>
    </source>
</evidence>
<name>A0A4Y2EMK7_ARAVE</name>
<keyword evidence="10 12" id="KW-0040">ANK repeat</keyword>
<evidence type="ECO:0000256" key="4">
    <source>
        <dbReference type="ARBA" id="ARBA00022525"/>
    </source>
</evidence>
<keyword evidence="7" id="KW-0528">Neurotoxin</keyword>
<evidence type="ECO:0000256" key="10">
    <source>
        <dbReference type="ARBA" id="ARBA00023043"/>
    </source>
</evidence>
<dbReference type="GO" id="GO:0044218">
    <property type="term" value="C:other organism cell membrane"/>
    <property type="evidence" value="ECO:0007669"/>
    <property type="project" value="UniProtKB-KW"/>
</dbReference>
<feature type="repeat" description="ANK" evidence="12">
    <location>
        <begin position="1010"/>
        <end position="1042"/>
    </location>
</feature>
<evidence type="ECO:0000313" key="13">
    <source>
        <dbReference type="EMBL" id="GBM30523.1"/>
    </source>
</evidence>
<feature type="repeat" description="ANK" evidence="12">
    <location>
        <begin position="944"/>
        <end position="976"/>
    </location>
</feature>
<sequence length="2161" mass="244165">MNLSQLLDEISKAKSDGCLKTYQHTDAIGQFNLVNLASKNKAFKALEYVFSEESQTLYKLSVNLTGVSENELLSATDDFGHNAFYYAMRSNMTVLLNILIDKWRNQDSAEELDDLLSRSYKELKLRNASLTREMQLFVQSKILDLRFFHASADGNAGTGNSWEEIKKRIELVVRYAQSIKNDYWDRDPDEKFIFIAECIAKSIHILKSLLKSTYDRLPWEEIEFCLTTFIICCKNSSQPNLVYNCVLNKKRLLMHLLNFSDVLDAEYFTFENNNVIELAKYVNLPRDTVTDKITRNNSEFRELYDDYEIVRDFCSLEVIKSYADLIEPSDAAEKRRHLLVSRVLQVMGEHLKNTLDSPRLSTKSASALFSNMTLNTKEIITELRDSLSHEETLFIRSEIEKNYYLSKNIERDISKIRAMIPDMLYTIKIASVKCLMKKVKLCESTEDIRRCYGPYRRSLHLHSKEIQNTNLMKGEYERLGELLFCLDKKMNAKTILEKALFGKIRYLIQKEKKKFENLKHAFRYNAKAVSSLSIYVFSENSSLHLIRRMADFFEDLPSEAPSENIEQIVNLIDELLKIITSGKVSSKNKEVNDIIWKIVAFLKFEMGFVKRIEEFKDILCQNSNRKRRNRKLSHNVSENLLTSKLSQLKETLNDFGLKHATSSVDFLSFESNMELRAITEMLVLDILCILESSCSRNPFFLDSDLPLLSGKNLRNHLAHGNALIDVCLEGSSAQLFVYAKKILTTIFPKNNKKIDRVIKCDCNKLESSIDCDLRIISNQQKLFSELGEGNMTNVLEYLNEGADVEGRDCNFSNCLHFAGKSPDIATIEWILKQGFDINSKDRSGQTVLHIAAKFNRIGVIRYLVDRKQMSLDVSDVNGKTPLHVAIENQSNDVVEYISKFSTQTTRKDEYGLTPLHTAIFRQNIDAATILLQKETNVDENTSHGNFTTFHLATMSKNLALVELLMEKKASVYSKSDFGDTPLHTATYTGHLEIVKALVINGADVNAKNEAGTTPLLNAAGFGSLEIVDFLLQHGADINVSDCGQITPLIKAILYEHAPVTKFLLERGAFVNSNEILGFTPLHFAALKGDYEIVELLLNHKAIIDCRNNKKETPLHLSAVGGHKEIVKLLLKEGAEINAIETTKSTPLHAAAAAGHINIVDLLIAEGADIEFKNKTGSTALLLAALHAHTGIVQSLLKKGADIRASNANKVTPLSLLICRGLSDLLTPEGRDVNSSDANGFSLLHQAASAGVQTLVEYCIEKSCDINARSNSGLTALHLAAQGNHHKIVSFLLNNHAELDGKDVDGYTPLFFAIGSNCTEAVEALVSHEIQNFKSMIDDEIKALRVSVGLGYYKIVDILLQNHKFKISNELKRDLLNTAVCIDHKHVVATLLERGFEIDGDAKPLHVAVRRKNYDMVYFLLTKGANPNILDKDKCTPLHTATVLGDAEMVEILLSEKADIRVESKFISSATEFAVLINQSDIIKILLQMKVIDADARGKNGYTLLHTSAMFGSLDVTRYLVAGGANVNAKDGRQRKPVHIAAERGFKDMVEFYLNCKDLADERAVLLLIAVSNGKADVCELIIERNVDVNACHTDDETSINLALEKGHKEVLSVLLNYGAYYNANSSTLLKLNKDNDAGSLLRKVKNLFTAVQNNMASEVETLLKEESNSKYCLANARCVEKETVLHHACSKGYEEIVDILLKYKTNPNTRTKTGETPLHSAVKFTHLSIVKALLSNGAIYNAVSQGGNTPLDYATDQDICDFLLFLNSIFKKVEESDFSVLEHLTGKDEFTMRAVIRAKNQDGKTLMEVAYIFGFSKIYELQALFENDLVHEFKSADKFFHEKRYDEAFLAFETILRKKVAIFGANSHPVLDVKVYLAIISQMRGDLDKALRLFREVHDSRKNSLSEDHQRTLIDEGSIADVLSEQGKTPEALRIFEAVSAKLKEKLDPCDLKVLNYELRISSALFKMNKFDEVLKINNEVEQKYAQKREERYRILLTDFQYSTAVILCRRGKHSEALRLFEEIHETRTTILTPRHSKTLRALWGVAEGLYQLKRYDESLEVSRKVLDIRKSHLPEDHIDILESEYFVGKVLYNQGMWISALKILLCLEPKIVVVAPDSDLMKANKDILEAIKCELSLYGYHFIFDRIRSKIREAKGNREK</sequence>
<dbReference type="Gene3D" id="1.25.40.20">
    <property type="entry name" value="Ankyrin repeat-containing domain"/>
    <property type="match status" value="5"/>
</dbReference>
<dbReference type="GO" id="GO:0044231">
    <property type="term" value="C:host cell presynaptic membrane"/>
    <property type="evidence" value="ECO:0007669"/>
    <property type="project" value="UniProtKB-KW"/>
</dbReference>
<dbReference type="OrthoDB" id="194358at2759"/>
<evidence type="ECO:0000256" key="7">
    <source>
        <dbReference type="ARBA" id="ARBA00022699"/>
    </source>
</evidence>
<keyword evidence="8" id="KW-0677">Repeat</keyword>
<dbReference type="PROSITE" id="PS50088">
    <property type="entry name" value="ANK_REPEAT"/>
    <property type="match status" value="18"/>
</dbReference>
<feature type="repeat" description="ANK" evidence="12">
    <location>
        <begin position="1142"/>
        <end position="1174"/>
    </location>
</feature>
<feature type="repeat" description="ANK" evidence="12">
    <location>
        <begin position="1499"/>
        <end position="1531"/>
    </location>
</feature>
<dbReference type="Gene3D" id="1.25.40.10">
    <property type="entry name" value="Tetratricopeptide repeat domain"/>
    <property type="match status" value="2"/>
</dbReference>
<keyword evidence="3" id="KW-0268">Exocytosis</keyword>
<dbReference type="PRINTS" id="PR01415">
    <property type="entry name" value="ANKYRIN"/>
</dbReference>
<dbReference type="InterPro" id="IPR036770">
    <property type="entry name" value="Ankyrin_rpt-contain_sf"/>
</dbReference>
<evidence type="ECO:0000256" key="12">
    <source>
        <dbReference type="PROSITE-ProRule" id="PRU00023"/>
    </source>
</evidence>
<feature type="repeat" description="ANK" evidence="12">
    <location>
        <begin position="977"/>
        <end position="1009"/>
    </location>
</feature>
<feature type="repeat" description="ANK" evidence="12">
    <location>
        <begin position="1271"/>
        <end position="1303"/>
    </location>
</feature>
<dbReference type="SUPFAM" id="SSF48403">
    <property type="entry name" value="Ankyrin repeat"/>
    <property type="match status" value="3"/>
</dbReference>
<dbReference type="GO" id="GO:0006887">
    <property type="term" value="P:exocytosis"/>
    <property type="evidence" value="ECO:0007669"/>
    <property type="project" value="UniProtKB-KW"/>
</dbReference>
<feature type="repeat" description="ANK" evidence="12">
    <location>
        <begin position="843"/>
        <end position="866"/>
    </location>
</feature>
<evidence type="ECO:0000256" key="11">
    <source>
        <dbReference type="ARBA" id="ARBA00023298"/>
    </source>
</evidence>
<evidence type="ECO:0000256" key="2">
    <source>
        <dbReference type="ARBA" id="ARBA00004613"/>
    </source>
</evidence>
<evidence type="ECO:0000256" key="3">
    <source>
        <dbReference type="ARBA" id="ARBA00022483"/>
    </source>
</evidence>
<evidence type="ECO:0000313" key="14">
    <source>
        <dbReference type="Proteomes" id="UP000499080"/>
    </source>
</evidence>
<reference evidence="13 14" key="1">
    <citation type="journal article" date="2019" name="Sci. Rep.">
        <title>Orb-weaving spider Araneus ventricosus genome elucidates the spidroin gene catalogue.</title>
        <authorList>
            <person name="Kono N."/>
            <person name="Nakamura H."/>
            <person name="Ohtoshi R."/>
            <person name="Moran D.A.P."/>
            <person name="Shinohara A."/>
            <person name="Yoshida Y."/>
            <person name="Fujiwara M."/>
            <person name="Mori M."/>
            <person name="Tomita M."/>
            <person name="Arakawa K."/>
        </authorList>
    </citation>
    <scope>NUCLEOTIDE SEQUENCE [LARGE SCALE GENOMIC DNA]</scope>
</reference>
<dbReference type="SMART" id="SM00248">
    <property type="entry name" value="ANK"/>
    <property type="match status" value="26"/>
</dbReference>
<keyword evidence="5" id="KW-1052">Target cell membrane</keyword>
<feature type="repeat" description="ANK" evidence="12">
    <location>
        <begin position="1432"/>
        <end position="1464"/>
    </location>
</feature>
<keyword evidence="11" id="KW-0472">Membrane</keyword>
<feature type="repeat" description="ANK" evidence="12">
    <location>
        <begin position="1713"/>
        <end position="1745"/>
    </location>
</feature>
<gene>
    <name evidence="13" type="primary">Ank3_37</name>
    <name evidence="13" type="ORF">AVEN_264983_1</name>
</gene>
<comment type="subcellular location">
    <subcellularLocation>
        <location evidence="2">Secreted</location>
    </subcellularLocation>
    <subcellularLocation>
        <location evidence="1">Target cell membrane</location>
    </subcellularLocation>
</comment>
<feature type="repeat" description="ANK" evidence="12">
    <location>
        <begin position="1076"/>
        <end position="1108"/>
    </location>
</feature>
<dbReference type="Pfam" id="PF12796">
    <property type="entry name" value="Ank_2"/>
    <property type="match status" value="8"/>
</dbReference>
<feature type="repeat" description="ANK" evidence="12">
    <location>
        <begin position="1109"/>
        <end position="1141"/>
    </location>
</feature>
<dbReference type="InterPro" id="IPR002110">
    <property type="entry name" value="Ankyrin_rpt"/>
</dbReference>
<feature type="repeat" description="ANK" evidence="12">
    <location>
        <begin position="1175"/>
        <end position="1207"/>
    </location>
</feature>
<feature type="repeat" description="ANK" evidence="12">
    <location>
        <begin position="1399"/>
        <end position="1431"/>
    </location>
</feature>
<dbReference type="EMBL" id="BGPR01000663">
    <property type="protein sequence ID" value="GBM30523.1"/>
    <property type="molecule type" value="Genomic_DNA"/>
</dbReference>
<keyword evidence="14" id="KW-1185">Reference proteome</keyword>
<feature type="repeat" description="ANK" evidence="12">
    <location>
        <begin position="1238"/>
        <end position="1270"/>
    </location>
</feature>
<feature type="repeat" description="ANK" evidence="12">
    <location>
        <begin position="1680"/>
        <end position="1712"/>
    </location>
</feature>
<accession>A0A4Y2EMK7</accession>
<keyword evidence="4" id="KW-0964">Secreted</keyword>
<evidence type="ECO:0000256" key="1">
    <source>
        <dbReference type="ARBA" id="ARBA00004175"/>
    </source>
</evidence>
<dbReference type="Proteomes" id="UP000499080">
    <property type="component" value="Unassembled WGS sequence"/>
</dbReference>
<feature type="repeat" description="ANK" evidence="12">
    <location>
        <begin position="877"/>
        <end position="909"/>
    </location>
</feature>
<dbReference type="GO" id="GO:0090729">
    <property type="term" value="F:toxin activity"/>
    <property type="evidence" value="ECO:0007669"/>
    <property type="project" value="UniProtKB-KW"/>
</dbReference>
<dbReference type="PROSITE" id="PS50297">
    <property type="entry name" value="ANK_REP_REGION"/>
    <property type="match status" value="15"/>
</dbReference>
<dbReference type="PANTHER" id="PTHR24171">
    <property type="entry name" value="ANKYRIN REPEAT DOMAIN-CONTAINING PROTEIN 39-RELATED"/>
    <property type="match status" value="1"/>
</dbReference>
<keyword evidence="6" id="KW-0800">Toxin</keyword>
<feature type="repeat" description="ANK" evidence="12">
    <location>
        <begin position="1594"/>
        <end position="1626"/>
    </location>
</feature>
<dbReference type="Pfam" id="PF13424">
    <property type="entry name" value="TPR_12"/>
    <property type="match status" value="2"/>
</dbReference>
<evidence type="ECO:0000256" key="6">
    <source>
        <dbReference type="ARBA" id="ARBA00022656"/>
    </source>
</evidence>
<proteinExistence type="predicted"/>
<keyword evidence="11" id="KW-1053">Target membrane</keyword>
<protein>
    <submittedName>
        <fullName evidence="13">Ankyrin-3</fullName>
    </submittedName>
</protein>